<keyword evidence="2" id="KW-1185">Reference proteome</keyword>
<reference evidence="1 2" key="1">
    <citation type="submission" date="2024-01" db="EMBL/GenBank/DDBJ databases">
        <title>The complete chloroplast genome sequence of Lithospermum erythrorhizon: insights into the phylogenetic relationship among Boraginaceae species and the maternal lineages of purple gromwells.</title>
        <authorList>
            <person name="Okada T."/>
            <person name="Watanabe K."/>
        </authorList>
    </citation>
    <scope>NUCLEOTIDE SEQUENCE [LARGE SCALE GENOMIC DNA]</scope>
</reference>
<proteinExistence type="predicted"/>
<dbReference type="Proteomes" id="UP001454036">
    <property type="component" value="Unassembled WGS sequence"/>
</dbReference>
<dbReference type="EMBL" id="BAABME010002132">
    <property type="protein sequence ID" value="GAA0153195.1"/>
    <property type="molecule type" value="Genomic_DNA"/>
</dbReference>
<gene>
    <name evidence="1" type="ORF">LIER_11495</name>
</gene>
<accession>A0AAV3PPN8</accession>
<evidence type="ECO:0000313" key="2">
    <source>
        <dbReference type="Proteomes" id="UP001454036"/>
    </source>
</evidence>
<protein>
    <submittedName>
        <fullName evidence="1">Uncharacterized protein</fullName>
    </submittedName>
</protein>
<dbReference type="AlphaFoldDB" id="A0AAV3PPN8"/>
<name>A0AAV3PPN8_LITER</name>
<organism evidence="1 2">
    <name type="scientific">Lithospermum erythrorhizon</name>
    <name type="common">Purple gromwell</name>
    <name type="synonym">Lithospermum officinale var. erythrorhizon</name>
    <dbReference type="NCBI Taxonomy" id="34254"/>
    <lineage>
        <taxon>Eukaryota</taxon>
        <taxon>Viridiplantae</taxon>
        <taxon>Streptophyta</taxon>
        <taxon>Embryophyta</taxon>
        <taxon>Tracheophyta</taxon>
        <taxon>Spermatophyta</taxon>
        <taxon>Magnoliopsida</taxon>
        <taxon>eudicotyledons</taxon>
        <taxon>Gunneridae</taxon>
        <taxon>Pentapetalae</taxon>
        <taxon>asterids</taxon>
        <taxon>lamiids</taxon>
        <taxon>Boraginales</taxon>
        <taxon>Boraginaceae</taxon>
        <taxon>Boraginoideae</taxon>
        <taxon>Lithospermeae</taxon>
        <taxon>Lithospermum</taxon>
    </lineage>
</organism>
<comment type="caution">
    <text evidence="1">The sequence shown here is derived from an EMBL/GenBank/DDBJ whole genome shotgun (WGS) entry which is preliminary data.</text>
</comment>
<sequence>MLLRCLSNAKAAQVVAEAHEGVYGVHQSRAKLHFQIKRMGYYWPTIEVYPNGAYLMANNEEKQVGPINRRYLKRYYP</sequence>
<evidence type="ECO:0000313" key="1">
    <source>
        <dbReference type="EMBL" id="GAA0153195.1"/>
    </source>
</evidence>